<dbReference type="AlphaFoldDB" id="E9HHI5"/>
<reference evidence="1 2" key="1">
    <citation type="journal article" date="2011" name="Science">
        <title>The ecoresponsive genome of Daphnia pulex.</title>
        <authorList>
            <person name="Colbourne J.K."/>
            <person name="Pfrender M.E."/>
            <person name="Gilbert D."/>
            <person name="Thomas W.K."/>
            <person name="Tucker A."/>
            <person name="Oakley T.H."/>
            <person name="Tokishita S."/>
            <person name="Aerts A."/>
            <person name="Arnold G.J."/>
            <person name="Basu M.K."/>
            <person name="Bauer D.J."/>
            <person name="Caceres C.E."/>
            <person name="Carmel L."/>
            <person name="Casola C."/>
            <person name="Choi J.H."/>
            <person name="Detter J.C."/>
            <person name="Dong Q."/>
            <person name="Dusheyko S."/>
            <person name="Eads B.D."/>
            <person name="Frohlich T."/>
            <person name="Geiler-Samerotte K.A."/>
            <person name="Gerlach D."/>
            <person name="Hatcher P."/>
            <person name="Jogdeo S."/>
            <person name="Krijgsveld J."/>
            <person name="Kriventseva E.V."/>
            <person name="Kultz D."/>
            <person name="Laforsch C."/>
            <person name="Lindquist E."/>
            <person name="Lopez J."/>
            <person name="Manak J.R."/>
            <person name="Muller J."/>
            <person name="Pangilinan J."/>
            <person name="Patwardhan R.P."/>
            <person name="Pitluck S."/>
            <person name="Pritham E.J."/>
            <person name="Rechtsteiner A."/>
            <person name="Rho M."/>
            <person name="Rogozin I.B."/>
            <person name="Sakarya O."/>
            <person name="Salamov A."/>
            <person name="Schaack S."/>
            <person name="Shapiro H."/>
            <person name="Shiga Y."/>
            <person name="Skalitzky C."/>
            <person name="Smith Z."/>
            <person name="Souvorov A."/>
            <person name="Sung W."/>
            <person name="Tang Z."/>
            <person name="Tsuchiya D."/>
            <person name="Tu H."/>
            <person name="Vos H."/>
            <person name="Wang M."/>
            <person name="Wolf Y.I."/>
            <person name="Yamagata H."/>
            <person name="Yamada T."/>
            <person name="Ye Y."/>
            <person name="Shaw J.R."/>
            <person name="Andrews J."/>
            <person name="Crease T.J."/>
            <person name="Tang H."/>
            <person name="Lucas S.M."/>
            <person name="Robertson H.M."/>
            <person name="Bork P."/>
            <person name="Koonin E.V."/>
            <person name="Zdobnov E.M."/>
            <person name="Grigoriev I.V."/>
            <person name="Lynch M."/>
            <person name="Boore J.L."/>
        </authorList>
    </citation>
    <scope>NUCLEOTIDE SEQUENCE [LARGE SCALE GENOMIC DNA]</scope>
</reference>
<name>E9HHI5_DAPPU</name>
<evidence type="ECO:0000313" key="2">
    <source>
        <dbReference type="Proteomes" id="UP000000305"/>
    </source>
</evidence>
<dbReference type="OrthoDB" id="6506336at2759"/>
<sequence length="638" mass="72732">MHLLPEGILPLETGNILHEFVTVRKVMSLLDLNRKIRWVFACLKVDKGNTPAELNNIKPPGKGLSPKLTASEMLSLFRYLPVILGPFIPMGDRHWALFLQLQTLVYIAYAPSLTDSMLDYFEELYEDHMLLYKKLYPEIPVKPKQHFLVHFKTIVKENGPMRHLSCLKYELRNGFFKRLSHVVCNFKNISKTLTTRNQYTALAHSIIGDNIRDEFHLFCQPKQTLLKSVESFETVAQKLNLPLTTTVGICKHIIRFGVTYSTGNIVVVSKENFELQFGEIKAVICCNNLRCLELLFDEFPVVTEDDFLSLCSIGGTVKLSVVIPDDDDTSNDNPNNKKNDEAIIDNVTDDLDPDADNTAFQENVRDAETSLKEWYPIRDIIRENGWDKTRVDSLFARLDDENAELSKKDRSSINIAVGKWLYKHKEINAMPKPAEFDMAARSIVAHFPIAKDASSTIEKIDCDLKSADGWETALFTERWKKIEKSLAIEILKKHGVFLEPSEFTTDIVKSYEDPLCDFTEALQQAESDGMIQPGLIVIGDRRYIKADLIPIKISTSSAAESISILFAVYHIFNLSFPEHLNLVYNFLQNMVNFVEKETSQPPNKKKKSSSKSQVVNEFSMKILNQLSNQEQIFLCDSI</sequence>
<dbReference type="KEGG" id="dpx:DAPPUDRAFT_114245"/>
<dbReference type="PhylomeDB" id="E9HHI5"/>
<dbReference type="InParanoid" id="E9HHI5"/>
<dbReference type="HOGENOM" id="CLU_429118_0_0_1"/>
<protein>
    <submittedName>
        <fullName evidence="1">Uncharacterized protein</fullName>
    </submittedName>
</protein>
<dbReference type="eggNOG" id="ENOG502RYKT">
    <property type="taxonomic scope" value="Eukaryota"/>
</dbReference>
<evidence type="ECO:0000313" key="1">
    <source>
        <dbReference type="EMBL" id="EFX68783.1"/>
    </source>
</evidence>
<proteinExistence type="predicted"/>
<dbReference type="EMBL" id="GL732648">
    <property type="protein sequence ID" value="EFX68783.1"/>
    <property type="molecule type" value="Genomic_DNA"/>
</dbReference>
<keyword evidence="2" id="KW-1185">Reference proteome</keyword>
<organism evidence="1 2">
    <name type="scientific">Daphnia pulex</name>
    <name type="common">Water flea</name>
    <dbReference type="NCBI Taxonomy" id="6669"/>
    <lineage>
        <taxon>Eukaryota</taxon>
        <taxon>Metazoa</taxon>
        <taxon>Ecdysozoa</taxon>
        <taxon>Arthropoda</taxon>
        <taxon>Crustacea</taxon>
        <taxon>Branchiopoda</taxon>
        <taxon>Diplostraca</taxon>
        <taxon>Cladocera</taxon>
        <taxon>Anomopoda</taxon>
        <taxon>Daphniidae</taxon>
        <taxon>Daphnia</taxon>
    </lineage>
</organism>
<accession>E9HHI5</accession>
<gene>
    <name evidence="1" type="ORF">DAPPUDRAFT_114245</name>
</gene>
<dbReference type="Proteomes" id="UP000000305">
    <property type="component" value="Unassembled WGS sequence"/>
</dbReference>